<evidence type="ECO:0000256" key="2">
    <source>
        <dbReference type="SAM" id="MobiDB-lite"/>
    </source>
</evidence>
<comment type="caution">
    <text evidence="3">The sequence shown here is derived from an EMBL/GenBank/DDBJ whole genome shotgun (WGS) entry which is preliminary data.</text>
</comment>
<dbReference type="Proteomes" id="UP000030949">
    <property type="component" value="Unassembled WGS sequence"/>
</dbReference>
<sequence length="139" mass="14597">MTSISATTVNPYPLSAPKVSIRGAEEEKAVSPVASADSSEDKDKKLAVDTSGANIAGAGGSSGSGDVIEQLKKQIEQTEKLLAEQQAQLARVQKSRADEEQKAQETMAIQTQIMATQATLQTLQAALLQAMTISIDTHA</sequence>
<evidence type="ECO:0000256" key="1">
    <source>
        <dbReference type="SAM" id="Coils"/>
    </source>
</evidence>
<feature type="region of interest" description="Disordered" evidence="2">
    <location>
        <begin position="1"/>
        <end position="66"/>
    </location>
</feature>
<evidence type="ECO:0008006" key="5">
    <source>
        <dbReference type="Google" id="ProtNLM"/>
    </source>
</evidence>
<proteinExistence type="predicted"/>
<name>A0A0B1Z446_9PSED</name>
<organism evidence="3 4">
    <name type="scientific">Pseudomonas frederiksbergensis</name>
    <dbReference type="NCBI Taxonomy" id="104087"/>
    <lineage>
        <taxon>Bacteria</taxon>
        <taxon>Pseudomonadati</taxon>
        <taxon>Pseudomonadota</taxon>
        <taxon>Gammaproteobacteria</taxon>
        <taxon>Pseudomonadales</taxon>
        <taxon>Pseudomonadaceae</taxon>
        <taxon>Pseudomonas</taxon>
    </lineage>
</organism>
<feature type="compositionally biased region" description="Polar residues" evidence="2">
    <location>
        <begin position="1"/>
        <end position="10"/>
    </location>
</feature>
<evidence type="ECO:0000313" key="4">
    <source>
        <dbReference type="Proteomes" id="UP000030949"/>
    </source>
</evidence>
<dbReference type="RefSeq" id="WP_039592106.1">
    <property type="nucleotide sequence ID" value="NZ_JQGJ02000008.1"/>
</dbReference>
<reference evidence="4" key="1">
    <citation type="submission" date="2015-03" db="EMBL/GenBank/DDBJ databases">
        <title>Pseudomonas frederiksbergensis hydrocarbon degrader.</title>
        <authorList>
            <person name="Brown L.M."/>
            <person name="Ruiz O.N."/>
            <person name="Mueller S."/>
            <person name="Gunasekera T.S."/>
        </authorList>
    </citation>
    <scope>NUCLEOTIDE SEQUENCE [LARGE SCALE GENOMIC DNA]</scope>
    <source>
        <strain evidence="4">SI8</strain>
    </source>
</reference>
<evidence type="ECO:0000313" key="3">
    <source>
        <dbReference type="EMBL" id="KHK63996.1"/>
    </source>
</evidence>
<accession>A0A0B1Z446</accession>
<dbReference type="AlphaFoldDB" id="A0A0B1Z446"/>
<dbReference type="EMBL" id="JQGJ01000008">
    <property type="protein sequence ID" value="KHK63996.1"/>
    <property type="molecule type" value="Genomic_DNA"/>
</dbReference>
<feature type="coiled-coil region" evidence="1">
    <location>
        <begin position="68"/>
        <end position="102"/>
    </location>
</feature>
<dbReference type="OrthoDB" id="6900443at2"/>
<protein>
    <recommendedName>
        <fullName evidence="5">FlxA-like protein</fullName>
    </recommendedName>
</protein>
<gene>
    <name evidence="3" type="ORF">JZ00_15025</name>
</gene>
<keyword evidence="1" id="KW-0175">Coiled coil</keyword>